<dbReference type="RefSeq" id="WP_373779760.1">
    <property type="nucleotide sequence ID" value="NZ_JBHSGT010000076.1"/>
</dbReference>
<dbReference type="Proteomes" id="UP001596026">
    <property type="component" value="Unassembled WGS sequence"/>
</dbReference>
<comment type="caution">
    <text evidence="1">The sequence shown here is derived from an EMBL/GenBank/DDBJ whole genome shotgun (WGS) entry which is preliminary data.</text>
</comment>
<evidence type="ECO:0000313" key="2">
    <source>
        <dbReference type="Proteomes" id="UP001596026"/>
    </source>
</evidence>
<dbReference type="EMBL" id="JBHSGT010000076">
    <property type="protein sequence ID" value="MFC4711217.1"/>
    <property type="molecule type" value="Genomic_DNA"/>
</dbReference>
<dbReference type="PANTHER" id="PTHR36455">
    <property type="match status" value="1"/>
</dbReference>
<keyword evidence="2" id="KW-1185">Reference proteome</keyword>
<dbReference type="InterPro" id="IPR008878">
    <property type="entry name" value="Transposase_IS66_Orf2"/>
</dbReference>
<accession>A0ABV9M5Z0</accession>
<dbReference type="PANTHER" id="PTHR36455:SF1">
    <property type="entry name" value="BLR8292 PROTEIN"/>
    <property type="match status" value="1"/>
</dbReference>
<protein>
    <submittedName>
        <fullName evidence="1">IS66 family insertion sequence element accessory protein TnpB</fullName>
    </submittedName>
</protein>
<name>A0ABV9M5Z0_9ENTE</name>
<sequence>MIVDYTKVPQIYLVCGKTDLRRGIDGLASLVQENYNLDPYSEALFLFCGNRSDRYKALYWDKNGFMLLYKRLETGKLQWPRNSQEVQLLNAQQIRWLLEGLSINQPRAIGQAVKGYIS</sequence>
<reference evidence="2" key="1">
    <citation type="journal article" date="2019" name="Int. J. Syst. Evol. Microbiol.">
        <title>The Global Catalogue of Microorganisms (GCM) 10K type strain sequencing project: providing services to taxonomists for standard genome sequencing and annotation.</title>
        <authorList>
            <consortium name="The Broad Institute Genomics Platform"/>
            <consortium name="The Broad Institute Genome Sequencing Center for Infectious Disease"/>
            <person name="Wu L."/>
            <person name="Ma J."/>
        </authorList>
    </citation>
    <scope>NUCLEOTIDE SEQUENCE [LARGE SCALE GENOMIC DNA]</scope>
    <source>
        <strain evidence="2">CGMCC 1.19061</strain>
    </source>
</reference>
<dbReference type="Pfam" id="PF05717">
    <property type="entry name" value="TnpB_IS66"/>
    <property type="match status" value="1"/>
</dbReference>
<organism evidence="1 2">
    <name type="scientific">Enterococcus eurekensis</name>
    <dbReference type="NCBI Taxonomy" id="1159753"/>
    <lineage>
        <taxon>Bacteria</taxon>
        <taxon>Bacillati</taxon>
        <taxon>Bacillota</taxon>
        <taxon>Bacilli</taxon>
        <taxon>Lactobacillales</taxon>
        <taxon>Enterococcaceae</taxon>
        <taxon>Enterococcus</taxon>
    </lineage>
</organism>
<evidence type="ECO:0000313" key="1">
    <source>
        <dbReference type="EMBL" id="MFC4711217.1"/>
    </source>
</evidence>
<proteinExistence type="predicted"/>
<dbReference type="NCBIfam" id="NF033819">
    <property type="entry name" value="IS66_TnpB"/>
    <property type="match status" value="1"/>
</dbReference>
<gene>
    <name evidence="1" type="primary">tnpB</name>
    <name evidence="1" type="ORF">ACFO3L_11465</name>
</gene>